<dbReference type="PANTHER" id="PTHR12649">
    <property type="entry name" value="PEPTIDYL-TRNA HYDROLASE 2"/>
    <property type="match status" value="1"/>
</dbReference>
<dbReference type="AlphaFoldDB" id="A0A8C5RUJ6"/>
<dbReference type="InterPro" id="IPR002833">
    <property type="entry name" value="PTH2"/>
</dbReference>
<dbReference type="Pfam" id="PF01981">
    <property type="entry name" value="PTH2"/>
    <property type="match status" value="1"/>
</dbReference>
<organism evidence="5 6">
    <name type="scientific">Laticauda laticaudata</name>
    <name type="common">Blue-ringed sea krait</name>
    <name type="synonym">Blue-lipped sea krait</name>
    <dbReference type="NCBI Taxonomy" id="8630"/>
    <lineage>
        <taxon>Eukaryota</taxon>
        <taxon>Metazoa</taxon>
        <taxon>Chordata</taxon>
        <taxon>Craniata</taxon>
        <taxon>Vertebrata</taxon>
        <taxon>Euteleostomi</taxon>
        <taxon>Lepidosauria</taxon>
        <taxon>Squamata</taxon>
        <taxon>Bifurcata</taxon>
        <taxon>Unidentata</taxon>
        <taxon>Episquamata</taxon>
        <taxon>Toxicofera</taxon>
        <taxon>Serpentes</taxon>
        <taxon>Colubroidea</taxon>
        <taxon>Elapidae</taxon>
        <taxon>Laticaudinae</taxon>
        <taxon>Laticauda</taxon>
    </lineage>
</organism>
<dbReference type="GO" id="GO:0005829">
    <property type="term" value="C:cytosol"/>
    <property type="evidence" value="ECO:0007669"/>
    <property type="project" value="TreeGrafter"/>
</dbReference>
<dbReference type="Ensembl" id="ENSLLTT00000007771.1">
    <property type="protein sequence ID" value="ENSLLTP00000007493.1"/>
    <property type="gene ID" value="ENSLLTG00000005680.1"/>
</dbReference>
<dbReference type="Proteomes" id="UP000694406">
    <property type="component" value="Unplaced"/>
</dbReference>
<reference evidence="5" key="2">
    <citation type="submission" date="2025-09" db="UniProtKB">
        <authorList>
            <consortium name="Ensembl"/>
        </authorList>
    </citation>
    <scope>IDENTIFICATION</scope>
</reference>
<comment type="catalytic activity">
    <reaction evidence="4">
        <text>an N-acyl-L-alpha-aminoacyl-tRNA + H2O = an N-acyl-L-amino acid + a tRNA + H(+)</text>
        <dbReference type="Rhea" id="RHEA:54448"/>
        <dbReference type="Rhea" id="RHEA-COMP:10123"/>
        <dbReference type="Rhea" id="RHEA-COMP:13883"/>
        <dbReference type="ChEBI" id="CHEBI:15377"/>
        <dbReference type="ChEBI" id="CHEBI:15378"/>
        <dbReference type="ChEBI" id="CHEBI:59874"/>
        <dbReference type="ChEBI" id="CHEBI:78442"/>
        <dbReference type="ChEBI" id="CHEBI:138191"/>
        <dbReference type="EC" id="3.1.1.29"/>
    </reaction>
</comment>
<evidence type="ECO:0000256" key="1">
    <source>
        <dbReference type="ARBA" id="ARBA00013260"/>
    </source>
</evidence>
<evidence type="ECO:0000313" key="6">
    <source>
        <dbReference type="Proteomes" id="UP000694406"/>
    </source>
</evidence>
<keyword evidence="6" id="KW-1185">Reference proteome</keyword>
<reference evidence="5" key="1">
    <citation type="submission" date="2025-08" db="UniProtKB">
        <authorList>
            <consortium name="Ensembl"/>
        </authorList>
    </citation>
    <scope>IDENTIFICATION</scope>
</reference>
<dbReference type="EC" id="3.1.1.29" evidence="1"/>
<keyword evidence="2" id="KW-0378">Hydrolase</keyword>
<evidence type="ECO:0000256" key="4">
    <source>
        <dbReference type="ARBA" id="ARBA00048707"/>
    </source>
</evidence>
<name>A0A8C5RUJ6_LATLA</name>
<evidence type="ECO:0000256" key="3">
    <source>
        <dbReference type="ARBA" id="ARBA00038050"/>
    </source>
</evidence>
<protein>
    <recommendedName>
        <fullName evidence="1">peptidyl-tRNA hydrolase</fullName>
        <ecNumber evidence="1">3.1.1.29</ecNumber>
    </recommendedName>
</protein>
<comment type="similarity">
    <text evidence="3">Belongs to the PTH2 family.</text>
</comment>
<evidence type="ECO:0000313" key="5">
    <source>
        <dbReference type="Ensembl" id="ENSLLTP00000007493.1"/>
    </source>
</evidence>
<dbReference type="GeneTree" id="ENSGT00940000165995"/>
<sequence length="229" mass="24626">MESQSPDSDASVDESLFALLLDLGIPEAAARRVGRLSRWIGDPARVGIRPVWFISNPPLPGLLLLFLCLQALALTGGHSAEAAAQLYFSSGLDSQDEDEAQGSDVNLLPSRHHKMVFVVNMELSMGTGKIAAQVGHAAIGLFQLVHEKPSQRGMINQWDEHGAKKVVLQGVNTDQLLELHALALSLELPTYLVQDAGRTQVPAGSQTVLAIIGEEELVNQVTGQLKLLN</sequence>
<dbReference type="CDD" id="cd02430">
    <property type="entry name" value="PTH2"/>
    <property type="match status" value="1"/>
</dbReference>
<dbReference type="FunFam" id="3.40.1490.10:FF:000002">
    <property type="entry name" value="Peptidyl-tRNA hydrolase 2, mitochondrial"/>
    <property type="match status" value="1"/>
</dbReference>
<dbReference type="Gene3D" id="3.40.1490.10">
    <property type="entry name" value="Bit1"/>
    <property type="match status" value="1"/>
</dbReference>
<dbReference type="InterPro" id="IPR023476">
    <property type="entry name" value="Pep_tRNA_hydro_II_dom_sf"/>
</dbReference>
<proteinExistence type="inferred from homology"/>
<dbReference type="GO" id="GO:0004045">
    <property type="term" value="F:peptidyl-tRNA hydrolase activity"/>
    <property type="evidence" value="ECO:0007669"/>
    <property type="project" value="UniProtKB-EC"/>
</dbReference>
<dbReference type="NCBIfam" id="TIGR00283">
    <property type="entry name" value="arch_pth2"/>
    <property type="match status" value="1"/>
</dbReference>
<dbReference type="PANTHER" id="PTHR12649:SF29">
    <property type="entry name" value="AMINOACYL-TRNA HYDROLASE"/>
    <property type="match status" value="1"/>
</dbReference>
<dbReference type="SUPFAM" id="SSF102462">
    <property type="entry name" value="Peptidyl-tRNA hydrolase II"/>
    <property type="match status" value="1"/>
</dbReference>
<evidence type="ECO:0000256" key="2">
    <source>
        <dbReference type="ARBA" id="ARBA00022801"/>
    </source>
</evidence>
<accession>A0A8C5RUJ6</accession>